<dbReference type="InterPro" id="IPR056028">
    <property type="entry name" value="DUF7609"/>
</dbReference>
<evidence type="ECO:0000259" key="2">
    <source>
        <dbReference type="Pfam" id="PF24582"/>
    </source>
</evidence>
<gene>
    <name evidence="3" type="ORF">vBPaeSS2019XI_054</name>
</gene>
<keyword evidence="4" id="KW-1185">Reference proteome</keyword>
<feature type="region of interest" description="Disordered" evidence="1">
    <location>
        <begin position="1"/>
        <end position="35"/>
    </location>
</feature>
<organism evidence="3 4">
    <name type="scientific">Pseudomonas phage vB_Pae-SS2019XI</name>
    <dbReference type="NCBI Taxonomy" id="2660688"/>
    <lineage>
        <taxon>Viruses</taxon>
        <taxon>Duplodnaviria</taxon>
        <taxon>Heunggongvirae</taxon>
        <taxon>Uroviricota</taxon>
        <taxon>Caudoviricetes</taxon>
        <taxon>Casjensviridae</taxon>
        <taxon>Maxdohrnvirus</taxon>
        <taxon>Maxdohrnvirus SS2019XI</taxon>
    </lineage>
</organism>
<evidence type="ECO:0000313" key="3">
    <source>
        <dbReference type="EMBL" id="QIG56932.1"/>
    </source>
</evidence>
<reference evidence="3 4" key="1">
    <citation type="submission" date="2019-10" db="EMBL/GenBank/DDBJ databases">
        <title>Genome of the temperate Pseudomonas aerugionosa phage vB_Pae-SS2019XI.</title>
        <authorList>
            <person name="Hammerl J.A."/>
            <person name="Jaeckel C."/>
            <person name="Schnehle S."/>
            <person name="Schmoger S."/>
        </authorList>
    </citation>
    <scope>NUCLEOTIDE SEQUENCE [LARGE SCALE GENOMIC DNA]</scope>
</reference>
<feature type="domain" description="DUF7609" evidence="2">
    <location>
        <begin position="33"/>
        <end position="115"/>
    </location>
</feature>
<accession>A0A6G6XGR9</accession>
<dbReference type="Pfam" id="PF24582">
    <property type="entry name" value="DUF7609"/>
    <property type="match status" value="1"/>
</dbReference>
<name>A0A6G6XGR9_9CAUD</name>
<protein>
    <recommendedName>
        <fullName evidence="2">DUF7609 domain-containing protein</fullName>
    </recommendedName>
</protein>
<sequence length="115" mass="12658">MAKSTPTHTSDDLDLPDVDSGVAVPPKRRPQADSFTSRLVELDLGETEARAVRFPDCAHPWPDIQAAKEQLKSTVTGQVRNARKRLPDARYTLAMGDFRAPNGDTMVIATVTRIE</sequence>
<dbReference type="Proteomes" id="UP000502584">
    <property type="component" value="Segment"/>
</dbReference>
<evidence type="ECO:0000256" key="1">
    <source>
        <dbReference type="SAM" id="MobiDB-lite"/>
    </source>
</evidence>
<proteinExistence type="predicted"/>
<evidence type="ECO:0000313" key="4">
    <source>
        <dbReference type="Proteomes" id="UP000502584"/>
    </source>
</evidence>
<dbReference type="EMBL" id="MN536026">
    <property type="protein sequence ID" value="QIG56932.1"/>
    <property type="molecule type" value="Genomic_DNA"/>
</dbReference>